<dbReference type="Gene3D" id="2.120.10.30">
    <property type="entry name" value="TolB, C-terminal domain"/>
    <property type="match status" value="1"/>
</dbReference>
<sequence>VDIDGKNFKRLTFFENGEQVYNPKFSNDDSYIIFDYSIKEGRDIAKVDVDGSNFGFLVQTNKDERNAAYDKDGNLIYASNETGIFNLYKIEKGTNKKTRISNVLGGAFMPAIDNKGNIVYAGYNSHGYKLYKLKSDEQNKVDDSKKYVWLNNPPLQKDIPNGDINNFDLKRLQNYDDSNIEGYESEPYTGFFSRMSFFPFIRYDNYNLSNNGLDKIKPGVYLYSSDYLNRYSLFGSFAINRRMERDVYIGFEYRNKLPLLYGLGIKPELIFELYSVSRKADVDLYFGQYEDSLGHIQYDYIVPTDVTYNLFEVDMAFKHKIFAKGNNVEFRFIYSEYVAALGSFNIPNGGGLYPTTKDTYFKGWNMQFTYWHKSLMPYIDSDINPIGREVKFQLNYEIDNYNGEGKYVVEDGLLLPLYTDYTFARAELDWKEHIAFTSKNHTINTRLKAGGIIGATLPTFFDYYIGGLIGMKGYPFYAIGGNQAYWFNLTYRFPLFRNIDSRWGPLYLDKIFLSVYADIGDAWTGKFFGIKNAKKSAGAEIRIKMNSFYLFPTSIFVNAAYGLDKFSTIIQGEKITYGQEWIVYAGVLFDFGL</sequence>
<dbReference type="InterPro" id="IPR011042">
    <property type="entry name" value="6-blade_b-propeller_TolB-like"/>
</dbReference>
<proteinExistence type="predicted"/>
<dbReference type="AlphaFoldDB" id="A0A3B1BW22"/>
<dbReference type="SUPFAM" id="SSF82171">
    <property type="entry name" value="DPP6 N-terminal domain-like"/>
    <property type="match status" value="1"/>
</dbReference>
<name>A0A3B1BW22_9ZZZZ</name>
<protein>
    <submittedName>
        <fullName evidence="1">TolB protein, periplasmic protein involved in the tonb-independent uptake of group A colicins</fullName>
    </submittedName>
</protein>
<dbReference type="EMBL" id="UOGD01000230">
    <property type="protein sequence ID" value="VAX22546.1"/>
    <property type="molecule type" value="Genomic_DNA"/>
</dbReference>
<evidence type="ECO:0000313" key="1">
    <source>
        <dbReference type="EMBL" id="VAX22546.1"/>
    </source>
</evidence>
<reference evidence="1" key="1">
    <citation type="submission" date="2018-06" db="EMBL/GenBank/DDBJ databases">
        <authorList>
            <person name="Zhirakovskaya E."/>
        </authorList>
    </citation>
    <scope>NUCLEOTIDE SEQUENCE</scope>
</reference>
<feature type="non-terminal residue" evidence="1">
    <location>
        <position position="1"/>
    </location>
</feature>
<gene>
    <name evidence="1" type="ORF">MNBD_IGNAVI01-2340</name>
</gene>
<organism evidence="1">
    <name type="scientific">hydrothermal vent metagenome</name>
    <dbReference type="NCBI Taxonomy" id="652676"/>
    <lineage>
        <taxon>unclassified sequences</taxon>
        <taxon>metagenomes</taxon>
        <taxon>ecological metagenomes</taxon>
    </lineage>
</organism>
<accession>A0A3B1BW22</accession>